<dbReference type="Pfam" id="PF21032">
    <property type="entry name" value="PROPPIN"/>
    <property type="match status" value="1"/>
</dbReference>
<accession>A0AAV4N8Z8</accession>
<comment type="caution">
    <text evidence="5">The sequence shown here is derived from an EMBL/GenBank/DDBJ whole genome shotgun (WGS) entry which is preliminary data.</text>
</comment>
<reference evidence="5 6" key="1">
    <citation type="submission" date="2021-06" db="EMBL/GenBank/DDBJ databases">
        <title>Caerostris darwini draft genome.</title>
        <authorList>
            <person name="Kono N."/>
            <person name="Arakawa K."/>
        </authorList>
    </citation>
    <scope>NUCLEOTIDE SEQUENCE [LARGE SCALE GENOMIC DNA]</scope>
</reference>
<comment type="similarity">
    <text evidence="4">Belongs to the WD repeat PROPPIN family.</text>
</comment>
<sequence>MSESGASNDILYVNFNQIATALAIGTKTGYTLYDINTVHECIPTADSMDSIKDVCIVERNFATGLIAFVELDKPRTLVMLNQPKRILITEKSFSNTILSVKINRTNVVVCLEDTIYIFDVTRMADDTTLVITNTPPNLKGLTALSYSVEKKISFLAYPGSSTIGTVQIFDAINKRAKLTIPAHDNPLAALAFNESADKIATASIKGTVIRVFSVSKGEILYEFRRGVKRCVDINCLSFFSLSKPEMLCVSSNTETIHIFKLTEDEVPQQLEEEPEEGWMEMFGRVLSKSAQYLPSRVSGCLTQQRSFAYVHLPFVSQSTICAISFIHTTPYILVCSLEGFLYIYSIDMDVGGLCQLMKQHKLEGPPAIRQNYPQRWEYNPDSKDELAEKKAVENPDKDSTAVLEKVVDKSSEDATESKQQYAIVPALNLSNGFEDNFVSQVNASNDDHSSEDYLSAVNDTYDSDLLPPVLTQIEL</sequence>
<dbReference type="Proteomes" id="UP001054837">
    <property type="component" value="Unassembled WGS sequence"/>
</dbReference>
<dbReference type="AlphaFoldDB" id="A0AAV4N8Z8"/>
<keyword evidence="2" id="KW-0677">Repeat</keyword>
<evidence type="ECO:0000256" key="1">
    <source>
        <dbReference type="ARBA" id="ARBA00022574"/>
    </source>
</evidence>
<evidence type="ECO:0000313" key="5">
    <source>
        <dbReference type="EMBL" id="GIX81167.1"/>
    </source>
</evidence>
<dbReference type="Gene3D" id="2.130.10.10">
    <property type="entry name" value="YVTN repeat-like/Quinoprotein amine dehydrogenase"/>
    <property type="match status" value="1"/>
</dbReference>
<keyword evidence="3" id="KW-0072">Autophagy</keyword>
<keyword evidence="1" id="KW-0853">WD repeat</keyword>
<protein>
    <submittedName>
        <fullName evidence="5">WD repeat domain phosphoinositide-interacting protein 2</fullName>
    </submittedName>
</protein>
<name>A0AAV4N8Z8_9ARAC</name>
<dbReference type="InterPro" id="IPR048720">
    <property type="entry name" value="PROPPIN"/>
</dbReference>
<keyword evidence="6" id="KW-1185">Reference proteome</keyword>
<evidence type="ECO:0000256" key="3">
    <source>
        <dbReference type="ARBA" id="ARBA00023006"/>
    </source>
</evidence>
<dbReference type="InterPro" id="IPR036322">
    <property type="entry name" value="WD40_repeat_dom_sf"/>
</dbReference>
<dbReference type="GO" id="GO:0005737">
    <property type="term" value="C:cytoplasm"/>
    <property type="evidence" value="ECO:0007669"/>
    <property type="project" value="UniProtKB-ARBA"/>
</dbReference>
<dbReference type="PANTHER" id="PTHR11227">
    <property type="entry name" value="WD-REPEAT PROTEIN INTERACTING WITH PHOSPHOINOSIDES WIPI -RELATED"/>
    <property type="match status" value="1"/>
</dbReference>
<dbReference type="GO" id="GO:0006914">
    <property type="term" value="P:autophagy"/>
    <property type="evidence" value="ECO:0007669"/>
    <property type="project" value="UniProtKB-KW"/>
</dbReference>
<evidence type="ECO:0000313" key="6">
    <source>
        <dbReference type="Proteomes" id="UP001054837"/>
    </source>
</evidence>
<dbReference type="InterPro" id="IPR001680">
    <property type="entry name" value="WD40_rpt"/>
</dbReference>
<proteinExistence type="inferred from homology"/>
<evidence type="ECO:0000256" key="4">
    <source>
        <dbReference type="ARBA" id="ARBA00025740"/>
    </source>
</evidence>
<evidence type="ECO:0000256" key="2">
    <source>
        <dbReference type="ARBA" id="ARBA00022737"/>
    </source>
</evidence>
<dbReference type="EMBL" id="BPLQ01001367">
    <property type="protein sequence ID" value="GIX81167.1"/>
    <property type="molecule type" value="Genomic_DNA"/>
</dbReference>
<dbReference type="SMART" id="SM00320">
    <property type="entry name" value="WD40"/>
    <property type="match status" value="4"/>
</dbReference>
<dbReference type="InterPro" id="IPR015943">
    <property type="entry name" value="WD40/YVTN_repeat-like_dom_sf"/>
</dbReference>
<organism evidence="5 6">
    <name type="scientific">Caerostris darwini</name>
    <dbReference type="NCBI Taxonomy" id="1538125"/>
    <lineage>
        <taxon>Eukaryota</taxon>
        <taxon>Metazoa</taxon>
        <taxon>Ecdysozoa</taxon>
        <taxon>Arthropoda</taxon>
        <taxon>Chelicerata</taxon>
        <taxon>Arachnida</taxon>
        <taxon>Araneae</taxon>
        <taxon>Araneomorphae</taxon>
        <taxon>Entelegynae</taxon>
        <taxon>Araneoidea</taxon>
        <taxon>Araneidae</taxon>
        <taxon>Caerostris</taxon>
    </lineage>
</organism>
<gene>
    <name evidence="5" type="primary">WIPI2</name>
    <name evidence="5" type="ORF">CDAR_254571</name>
</gene>
<dbReference type="SUPFAM" id="SSF50978">
    <property type="entry name" value="WD40 repeat-like"/>
    <property type="match status" value="1"/>
</dbReference>